<dbReference type="Pfam" id="PF00440">
    <property type="entry name" value="TetR_N"/>
    <property type="match status" value="1"/>
</dbReference>
<evidence type="ECO:0000256" key="3">
    <source>
        <dbReference type="ARBA" id="ARBA00023163"/>
    </source>
</evidence>
<feature type="DNA-binding region" description="H-T-H motif" evidence="4">
    <location>
        <begin position="28"/>
        <end position="47"/>
    </location>
</feature>
<dbReference type="AlphaFoldDB" id="A0A521DNN7"/>
<dbReference type="InterPro" id="IPR036271">
    <property type="entry name" value="Tet_transcr_reg_TetR-rel_C_sf"/>
</dbReference>
<protein>
    <submittedName>
        <fullName evidence="6">Transcriptional regulator, TetR family</fullName>
    </submittedName>
</protein>
<dbReference type="PANTHER" id="PTHR30055:SF234">
    <property type="entry name" value="HTH-TYPE TRANSCRIPTIONAL REGULATOR BETI"/>
    <property type="match status" value="1"/>
</dbReference>
<keyword evidence="7" id="KW-1185">Reference proteome</keyword>
<dbReference type="PRINTS" id="PR00455">
    <property type="entry name" value="HTHTETR"/>
</dbReference>
<reference evidence="6 7" key="1">
    <citation type="submission" date="2017-05" db="EMBL/GenBank/DDBJ databases">
        <authorList>
            <person name="Varghese N."/>
            <person name="Submissions S."/>
        </authorList>
    </citation>
    <scope>NUCLEOTIDE SEQUENCE [LARGE SCALE GENOMIC DNA]</scope>
    <source>
        <strain evidence="6 7">DSM 21342</strain>
    </source>
</reference>
<dbReference type="OrthoDB" id="9789566at2"/>
<sequence>MTTDISAEEKIKEAARKLFTQKGYAAVKTRDIATEAGINLALLNYYFRSKEKLFEMIMVENIQNFIKGIFGILNKEDTSIETKFEELTSTYIDMLAEQPNLPSFIFNVVREKPDLLLEKLEANSIITNSYFLKQFKAAMEKGEINSSISPIHLLLNFVGLTVFPFIGKPIIQARSGLDQKQFLALMEERKKLIPMWIKTMLKPTN</sequence>
<dbReference type="GO" id="GO:0003700">
    <property type="term" value="F:DNA-binding transcription factor activity"/>
    <property type="evidence" value="ECO:0007669"/>
    <property type="project" value="TreeGrafter"/>
</dbReference>
<dbReference type="SUPFAM" id="SSF48498">
    <property type="entry name" value="Tetracyclin repressor-like, C-terminal domain"/>
    <property type="match status" value="1"/>
</dbReference>
<dbReference type="PANTHER" id="PTHR30055">
    <property type="entry name" value="HTH-TYPE TRANSCRIPTIONAL REGULATOR RUTR"/>
    <property type="match status" value="1"/>
</dbReference>
<evidence type="ECO:0000259" key="5">
    <source>
        <dbReference type="PROSITE" id="PS50977"/>
    </source>
</evidence>
<dbReference type="RefSeq" id="WP_142604311.1">
    <property type="nucleotide sequence ID" value="NZ_FXSZ01000008.1"/>
</dbReference>
<evidence type="ECO:0000256" key="4">
    <source>
        <dbReference type="PROSITE-ProRule" id="PRU00335"/>
    </source>
</evidence>
<keyword evidence="2 4" id="KW-0238">DNA-binding</keyword>
<evidence type="ECO:0000313" key="6">
    <source>
        <dbReference type="EMBL" id="SMO73316.1"/>
    </source>
</evidence>
<evidence type="ECO:0000256" key="2">
    <source>
        <dbReference type="ARBA" id="ARBA00023125"/>
    </source>
</evidence>
<dbReference type="Gene3D" id="1.10.357.10">
    <property type="entry name" value="Tetracycline Repressor, domain 2"/>
    <property type="match status" value="1"/>
</dbReference>
<keyword evidence="1" id="KW-0805">Transcription regulation</keyword>
<feature type="domain" description="HTH tetR-type" evidence="5">
    <location>
        <begin position="5"/>
        <end position="65"/>
    </location>
</feature>
<proteinExistence type="predicted"/>
<evidence type="ECO:0000313" key="7">
    <source>
        <dbReference type="Proteomes" id="UP000315971"/>
    </source>
</evidence>
<dbReference type="SUPFAM" id="SSF46689">
    <property type="entry name" value="Homeodomain-like"/>
    <property type="match status" value="1"/>
</dbReference>
<organism evidence="6 7">
    <name type="scientific">Solitalea koreensis</name>
    <dbReference type="NCBI Taxonomy" id="543615"/>
    <lineage>
        <taxon>Bacteria</taxon>
        <taxon>Pseudomonadati</taxon>
        <taxon>Bacteroidota</taxon>
        <taxon>Sphingobacteriia</taxon>
        <taxon>Sphingobacteriales</taxon>
        <taxon>Sphingobacteriaceae</taxon>
        <taxon>Solitalea</taxon>
    </lineage>
</organism>
<dbReference type="GO" id="GO:0000976">
    <property type="term" value="F:transcription cis-regulatory region binding"/>
    <property type="evidence" value="ECO:0007669"/>
    <property type="project" value="TreeGrafter"/>
</dbReference>
<name>A0A521DNN7_9SPHI</name>
<keyword evidence="3" id="KW-0804">Transcription</keyword>
<dbReference type="InterPro" id="IPR050109">
    <property type="entry name" value="HTH-type_TetR-like_transc_reg"/>
</dbReference>
<dbReference type="PROSITE" id="PS50977">
    <property type="entry name" value="HTH_TETR_2"/>
    <property type="match status" value="1"/>
</dbReference>
<gene>
    <name evidence="6" type="ORF">SAMN06265350_1088</name>
</gene>
<dbReference type="InterPro" id="IPR001647">
    <property type="entry name" value="HTH_TetR"/>
</dbReference>
<evidence type="ECO:0000256" key="1">
    <source>
        <dbReference type="ARBA" id="ARBA00023015"/>
    </source>
</evidence>
<dbReference type="EMBL" id="FXSZ01000008">
    <property type="protein sequence ID" value="SMO73316.1"/>
    <property type="molecule type" value="Genomic_DNA"/>
</dbReference>
<dbReference type="InterPro" id="IPR009057">
    <property type="entry name" value="Homeodomain-like_sf"/>
</dbReference>
<dbReference type="Proteomes" id="UP000315971">
    <property type="component" value="Unassembled WGS sequence"/>
</dbReference>
<accession>A0A521DNN7</accession>